<name>F8FCB5_PAEMK</name>
<proteinExistence type="predicted"/>
<reference evidence="3" key="1">
    <citation type="submission" date="2011-06" db="EMBL/GenBank/DDBJ databases">
        <title>Complete genome sequence of Paenibacillus mucilaginosus KNP414.</title>
        <authorList>
            <person name="Wang J."/>
            <person name="Hu S."/>
            <person name="Hu X."/>
            <person name="Zhang B."/>
            <person name="Dong D."/>
            <person name="Zhang S."/>
            <person name="Zhao K."/>
            <person name="Wu D."/>
        </authorList>
    </citation>
    <scope>NUCLEOTIDE SEQUENCE [LARGE SCALE GENOMIC DNA]</scope>
    <source>
        <strain evidence="3">KNP414</strain>
    </source>
</reference>
<dbReference type="KEGG" id="pms:KNP414_06715"/>
<dbReference type="AlphaFoldDB" id="F8FCB5"/>
<evidence type="ECO:0000259" key="1">
    <source>
        <dbReference type="Pfam" id="PF04230"/>
    </source>
</evidence>
<reference evidence="2 3" key="2">
    <citation type="journal article" date="2013" name="Genome Announc.">
        <title>Genome Sequence of Growth-Improving Paenibacillus mucilaginosus Strain KNP414.</title>
        <authorList>
            <person name="Lu J.J."/>
            <person name="Wang J.F."/>
            <person name="Hu X.F."/>
        </authorList>
    </citation>
    <scope>NUCLEOTIDE SEQUENCE [LARGE SCALE GENOMIC DNA]</scope>
    <source>
        <strain evidence="2 3">KNP414</strain>
    </source>
</reference>
<dbReference type="Proteomes" id="UP000006620">
    <property type="component" value="Chromosome"/>
</dbReference>
<accession>F8FCB5</accession>
<feature type="domain" description="Polysaccharide pyruvyl transferase" evidence="1">
    <location>
        <begin position="21"/>
        <end position="309"/>
    </location>
</feature>
<evidence type="ECO:0000313" key="3">
    <source>
        <dbReference type="Proteomes" id="UP000006620"/>
    </source>
</evidence>
<dbReference type="PANTHER" id="PTHR36836:SF1">
    <property type="entry name" value="COLANIC ACID BIOSYNTHESIS PROTEIN WCAK"/>
    <property type="match status" value="1"/>
</dbReference>
<dbReference type="PATRIC" id="fig|1036673.3.peg.6262"/>
<dbReference type="EMBL" id="CP002869">
    <property type="protein sequence ID" value="AEI45234.1"/>
    <property type="molecule type" value="Genomic_DNA"/>
</dbReference>
<protein>
    <submittedName>
        <fullName evidence="2">WffS</fullName>
    </submittedName>
</protein>
<sequence length="356" mass="40039">MDRLLRDTREITLVGYYGVNNFGDDLMLRSILDKLAPYRLKVNLISYGGPIPWIGRDVRVYFWTRGRRGRNIRMFLQAIASSSLVLWGGGTCFTDEDGDGLFRPMMLALLSGKRIAYMAAGIGNLRRWSRRTKTAVLLNASTYVSFRDDRSYGKGLAWTLGAKGKIERVEDPAHELLRTYRSSLPSRKESGRALVVAWRNLYKYGTTTLGNQLEPVAELCLRLVRRHGITRVIVINADSVFDESTGQRLHALLSKLLLPENIELHYDPCSFYGDKLDILAGAEAVLTSRLHVGAAAYFLDKTCYMYNYSPKMAYFVEEFKSHALLLLEEEQGTLLLPPSVPSECGMDGLGTEPPHG</sequence>
<dbReference type="InterPro" id="IPR007345">
    <property type="entry name" value="Polysacch_pyruvyl_Trfase"/>
</dbReference>
<dbReference type="HOGENOM" id="CLU_778116_0_0_9"/>
<gene>
    <name evidence="2" type="ordered locus">KNP414_06715</name>
</gene>
<dbReference type="PANTHER" id="PTHR36836">
    <property type="entry name" value="COLANIC ACID BIOSYNTHESIS PROTEIN WCAK"/>
    <property type="match status" value="1"/>
</dbReference>
<organism evidence="2 3">
    <name type="scientific">Paenibacillus mucilaginosus (strain KNP414)</name>
    <dbReference type="NCBI Taxonomy" id="1036673"/>
    <lineage>
        <taxon>Bacteria</taxon>
        <taxon>Bacillati</taxon>
        <taxon>Bacillota</taxon>
        <taxon>Bacilli</taxon>
        <taxon>Bacillales</taxon>
        <taxon>Paenibacillaceae</taxon>
        <taxon>Paenibacillus</taxon>
    </lineage>
</organism>
<evidence type="ECO:0000313" key="2">
    <source>
        <dbReference type="EMBL" id="AEI45234.1"/>
    </source>
</evidence>
<dbReference type="Pfam" id="PF04230">
    <property type="entry name" value="PS_pyruv_trans"/>
    <property type="match status" value="1"/>
</dbReference>